<proteinExistence type="predicted"/>
<accession>A0ACB8RGS2</accession>
<name>A0ACB8RGS2_9AGAM</name>
<reference evidence="1" key="2">
    <citation type="journal article" date="2022" name="New Phytol.">
        <title>Evolutionary transition to the ectomycorrhizal habit in the genomes of a hyperdiverse lineage of mushroom-forming fungi.</title>
        <authorList>
            <person name="Looney B."/>
            <person name="Miyauchi S."/>
            <person name="Morin E."/>
            <person name="Drula E."/>
            <person name="Courty P.E."/>
            <person name="Kohler A."/>
            <person name="Kuo A."/>
            <person name="LaButti K."/>
            <person name="Pangilinan J."/>
            <person name="Lipzen A."/>
            <person name="Riley R."/>
            <person name="Andreopoulos W."/>
            <person name="He G."/>
            <person name="Johnson J."/>
            <person name="Nolan M."/>
            <person name="Tritt A."/>
            <person name="Barry K.W."/>
            <person name="Grigoriev I.V."/>
            <person name="Nagy L.G."/>
            <person name="Hibbett D."/>
            <person name="Henrissat B."/>
            <person name="Matheny P.B."/>
            <person name="Labbe J."/>
            <person name="Martin F.M."/>
        </authorList>
    </citation>
    <scope>NUCLEOTIDE SEQUENCE</scope>
    <source>
        <strain evidence="1">FP105234-sp</strain>
    </source>
</reference>
<comment type="caution">
    <text evidence="1">The sequence shown here is derived from an EMBL/GenBank/DDBJ whole genome shotgun (WGS) entry which is preliminary data.</text>
</comment>
<gene>
    <name evidence="1" type="ORF">FA95DRAFT_1575197</name>
</gene>
<sequence length="574" mass="63911">MPPKPRIITRNTQRTSKASQHPQTVARDDDIDIPDVDDTAQRHAVTPSRQEPPSHRYATRPSNEKNPAKKAGLEKKTKDDIQAAAQIKRVAKEVKVKTKEARTELKSRKESEGAKAIAAAMDEHARRSREDDAYGEEPGGGDEEDVEDGHEAASRPKKLTDAEKKKIRTNVVRGAIDSHRLENDGQSPALKKRKSAVADSRDEAGYKKLKRTVQGLDSGWDTAVEASKTTARSSEADDIEGLQDADVATSRDDVVQTEESGSFDVVVVASDDEEYEEENLPKKSRRTKTEVPDGKSASMEHIPDFVKPHFESVILPSLRELYGVLEQPWEMDQGDTKFFDELERLVRDVCRYPSFTLHKSTPLYRCARQKMHDWRSYFQTKADTVIRNEIVRRFAGRARDSATIAAALIRSKKDIKAFITRFQQEWIWAEPMATPPTGALMSDYVLEVFSHHLKSIKGSCYVIEDTPASALALASAALHRSVLAWKSGVHVKMLDFSNLNAGTLTLSYLHGPIRKLETKGRFPRFLDRANAFAAANERGPSAKNRASKAADLDTALFACDPSSPIAPPPSDVED</sequence>
<reference evidence="1" key="1">
    <citation type="submission" date="2021-02" db="EMBL/GenBank/DDBJ databases">
        <authorList>
            <consortium name="DOE Joint Genome Institute"/>
            <person name="Ahrendt S."/>
            <person name="Looney B.P."/>
            <person name="Miyauchi S."/>
            <person name="Morin E."/>
            <person name="Drula E."/>
            <person name="Courty P.E."/>
            <person name="Chicoki N."/>
            <person name="Fauchery L."/>
            <person name="Kohler A."/>
            <person name="Kuo A."/>
            <person name="Labutti K."/>
            <person name="Pangilinan J."/>
            <person name="Lipzen A."/>
            <person name="Riley R."/>
            <person name="Andreopoulos W."/>
            <person name="He G."/>
            <person name="Johnson J."/>
            <person name="Barry K.W."/>
            <person name="Grigoriev I.V."/>
            <person name="Nagy L."/>
            <person name="Hibbett D."/>
            <person name="Henrissat B."/>
            <person name="Matheny P.B."/>
            <person name="Labbe J."/>
            <person name="Martin F."/>
        </authorList>
    </citation>
    <scope>NUCLEOTIDE SEQUENCE</scope>
    <source>
        <strain evidence="1">FP105234-sp</strain>
    </source>
</reference>
<evidence type="ECO:0000313" key="2">
    <source>
        <dbReference type="Proteomes" id="UP000814033"/>
    </source>
</evidence>
<organism evidence="1 2">
    <name type="scientific">Auriscalpium vulgare</name>
    <dbReference type="NCBI Taxonomy" id="40419"/>
    <lineage>
        <taxon>Eukaryota</taxon>
        <taxon>Fungi</taxon>
        <taxon>Dikarya</taxon>
        <taxon>Basidiomycota</taxon>
        <taxon>Agaricomycotina</taxon>
        <taxon>Agaricomycetes</taxon>
        <taxon>Russulales</taxon>
        <taxon>Auriscalpiaceae</taxon>
        <taxon>Auriscalpium</taxon>
    </lineage>
</organism>
<keyword evidence="2" id="KW-1185">Reference proteome</keyword>
<dbReference type="Proteomes" id="UP000814033">
    <property type="component" value="Unassembled WGS sequence"/>
</dbReference>
<dbReference type="EMBL" id="MU276024">
    <property type="protein sequence ID" value="KAI0043308.1"/>
    <property type="molecule type" value="Genomic_DNA"/>
</dbReference>
<protein>
    <submittedName>
        <fullName evidence="1">Uncharacterized protein</fullName>
    </submittedName>
</protein>
<evidence type="ECO:0000313" key="1">
    <source>
        <dbReference type="EMBL" id="KAI0043308.1"/>
    </source>
</evidence>